<dbReference type="GO" id="GO:0004298">
    <property type="term" value="F:threonine-type endopeptidase activity"/>
    <property type="evidence" value="ECO:0007669"/>
    <property type="project" value="UniProtKB-KW"/>
</dbReference>
<protein>
    <recommendedName>
        <fullName evidence="3">proteasome endopeptidase complex</fullName>
        <ecNumber evidence="3">3.4.25.1</ecNumber>
    </recommendedName>
</protein>
<dbReference type="PANTHER" id="PTHR32194">
    <property type="entry name" value="METALLOPROTEASE TLDD"/>
    <property type="match status" value="1"/>
</dbReference>
<dbReference type="AlphaFoldDB" id="A0A2P6VI64"/>
<evidence type="ECO:0000256" key="7">
    <source>
        <dbReference type="ARBA" id="ARBA00022801"/>
    </source>
</evidence>
<dbReference type="InterPro" id="IPR029055">
    <property type="entry name" value="Ntn_hydrolases_N"/>
</dbReference>
<evidence type="ECO:0000256" key="5">
    <source>
        <dbReference type="ARBA" id="ARBA00022670"/>
    </source>
</evidence>
<dbReference type="STRING" id="554055.A0A2P6VI64"/>
<dbReference type="SUPFAM" id="SSF56235">
    <property type="entry name" value="N-terminal nucleophile aminohydrolases (Ntn hydrolases)"/>
    <property type="match status" value="1"/>
</dbReference>
<dbReference type="PRINTS" id="PR00141">
    <property type="entry name" value="PROTEASOME"/>
</dbReference>
<evidence type="ECO:0000256" key="8">
    <source>
        <dbReference type="ARBA" id="ARBA00022942"/>
    </source>
</evidence>
<proteinExistence type="predicted"/>
<dbReference type="FunFam" id="3.60.20.10:FF:000010">
    <property type="entry name" value="Proteasome subunit beta type-1"/>
    <property type="match status" value="1"/>
</dbReference>
<comment type="subcellular location">
    <subcellularLocation>
        <location evidence="2">Nucleus</location>
    </subcellularLocation>
</comment>
<dbReference type="Gene3D" id="3.60.20.10">
    <property type="entry name" value="Glutamine Phosphoribosylpyrophosphate, subunit 1, domain 1"/>
    <property type="match status" value="1"/>
</dbReference>
<keyword evidence="4" id="KW-0963">Cytoplasm</keyword>
<dbReference type="InterPro" id="IPR023333">
    <property type="entry name" value="Proteasome_suB-type"/>
</dbReference>
<keyword evidence="10" id="KW-0539">Nucleus</keyword>
<dbReference type="GO" id="GO:0005737">
    <property type="term" value="C:cytoplasm"/>
    <property type="evidence" value="ECO:0007669"/>
    <property type="project" value="TreeGrafter"/>
</dbReference>
<dbReference type="PROSITE" id="PS51476">
    <property type="entry name" value="PROTEASOME_BETA_2"/>
    <property type="match status" value="1"/>
</dbReference>
<dbReference type="GO" id="GO:0005634">
    <property type="term" value="C:nucleus"/>
    <property type="evidence" value="ECO:0007669"/>
    <property type="project" value="UniProtKB-SubCell"/>
</dbReference>
<sequence length="214" mass="22701">MGTTIMAASYDGGVVMGADSRTSTGSYIANRVTDKITSLTDSIYICRSGSAADTQNLSRYVTWFLEQHGQELGDEPAVQTAAKLAQMMAYQNKNFLQAGLIVAGWDKQEGGSVYAIPLGATLVKVPFTIGGSGSAYIYGLCDKLWRPNMSEEECRAFVIKAVGHAMARDGSSGGCIRTVTISKEGVKRTFTPGDLVPVAAGELPPPRRAPPVQA</sequence>
<dbReference type="InterPro" id="IPR001353">
    <property type="entry name" value="Proteasome_sua/b"/>
</dbReference>
<comment type="caution">
    <text evidence="12">The sequence shown here is derived from an EMBL/GenBank/DDBJ whole genome shotgun (WGS) entry which is preliminary data.</text>
</comment>
<evidence type="ECO:0000256" key="1">
    <source>
        <dbReference type="ARBA" id="ARBA00001198"/>
    </source>
</evidence>
<evidence type="ECO:0000313" key="13">
    <source>
        <dbReference type="Proteomes" id="UP000239649"/>
    </source>
</evidence>
<comment type="catalytic activity">
    <reaction evidence="1">
        <text>Cleavage of peptide bonds with very broad specificity.</text>
        <dbReference type="EC" id="3.4.25.1"/>
    </reaction>
</comment>
<evidence type="ECO:0000256" key="3">
    <source>
        <dbReference type="ARBA" id="ARBA00012039"/>
    </source>
</evidence>
<accession>A0A2P6VI64</accession>
<dbReference type="EMBL" id="LHPF02000006">
    <property type="protein sequence ID" value="PSC73786.1"/>
    <property type="molecule type" value="Genomic_DNA"/>
</dbReference>
<dbReference type="Pfam" id="PF00227">
    <property type="entry name" value="Proteasome"/>
    <property type="match status" value="1"/>
</dbReference>
<dbReference type="GO" id="GO:0019774">
    <property type="term" value="C:proteasome core complex, beta-subunit complex"/>
    <property type="evidence" value="ECO:0007669"/>
    <property type="project" value="UniProtKB-ARBA"/>
</dbReference>
<keyword evidence="7" id="KW-0378">Hydrolase</keyword>
<reference evidence="12 13" key="1">
    <citation type="journal article" date="2018" name="Plant J.">
        <title>Genome sequences of Chlorella sorokiniana UTEX 1602 and Micractinium conductrix SAG 241.80: implications to maltose excretion by a green alga.</title>
        <authorList>
            <person name="Arriola M.B."/>
            <person name="Velmurugan N."/>
            <person name="Zhang Y."/>
            <person name="Plunkett M.H."/>
            <person name="Hondzo H."/>
            <person name="Barney B.M."/>
        </authorList>
    </citation>
    <scope>NUCLEOTIDE SEQUENCE [LARGE SCALE GENOMIC DNA]</scope>
    <source>
        <strain evidence="12 13">SAG 241.80</strain>
    </source>
</reference>
<dbReference type="PANTHER" id="PTHR32194:SF0">
    <property type="entry name" value="ATP-DEPENDENT PROTEASE SUBUNIT HSLV"/>
    <property type="match status" value="1"/>
</dbReference>
<dbReference type="InterPro" id="IPR000243">
    <property type="entry name" value="Pept_T1A_subB"/>
</dbReference>
<evidence type="ECO:0000256" key="4">
    <source>
        <dbReference type="ARBA" id="ARBA00022490"/>
    </source>
</evidence>
<name>A0A2P6VI64_9CHLO</name>
<evidence type="ECO:0000313" key="12">
    <source>
        <dbReference type="EMBL" id="PSC73786.1"/>
    </source>
</evidence>
<keyword evidence="8 12" id="KW-0647">Proteasome</keyword>
<keyword evidence="6" id="KW-0888">Threonine protease</keyword>
<evidence type="ECO:0000256" key="10">
    <source>
        <dbReference type="ARBA" id="ARBA00023242"/>
    </source>
</evidence>
<dbReference type="GO" id="GO:0051603">
    <property type="term" value="P:proteolysis involved in protein catabolic process"/>
    <property type="evidence" value="ECO:0007669"/>
    <property type="project" value="InterPro"/>
</dbReference>
<keyword evidence="5" id="KW-0645">Protease</keyword>
<evidence type="ECO:0000256" key="11">
    <source>
        <dbReference type="PIRSR" id="PIRSR600243-1"/>
    </source>
</evidence>
<dbReference type="Proteomes" id="UP000239649">
    <property type="component" value="Unassembled WGS sequence"/>
</dbReference>
<dbReference type="CDD" id="cd03762">
    <property type="entry name" value="proteasome_beta_type_6"/>
    <property type="match status" value="1"/>
</dbReference>
<keyword evidence="13" id="KW-1185">Reference proteome</keyword>
<feature type="active site" description="Nucleophile" evidence="11">
    <location>
        <position position="3"/>
    </location>
</feature>
<evidence type="ECO:0000256" key="6">
    <source>
        <dbReference type="ARBA" id="ARBA00022698"/>
    </source>
</evidence>
<organism evidence="12 13">
    <name type="scientific">Micractinium conductrix</name>
    <dbReference type="NCBI Taxonomy" id="554055"/>
    <lineage>
        <taxon>Eukaryota</taxon>
        <taxon>Viridiplantae</taxon>
        <taxon>Chlorophyta</taxon>
        <taxon>core chlorophytes</taxon>
        <taxon>Trebouxiophyceae</taxon>
        <taxon>Chlorellales</taxon>
        <taxon>Chlorellaceae</taxon>
        <taxon>Chlorella clade</taxon>
        <taxon>Micractinium</taxon>
    </lineage>
</organism>
<dbReference type="OrthoDB" id="7854943at2759"/>
<gene>
    <name evidence="12" type="ORF">C2E20_2961</name>
</gene>
<dbReference type="EC" id="3.4.25.1" evidence="3"/>
<evidence type="ECO:0000256" key="2">
    <source>
        <dbReference type="ARBA" id="ARBA00004123"/>
    </source>
</evidence>
<evidence type="ECO:0000256" key="9">
    <source>
        <dbReference type="ARBA" id="ARBA00023145"/>
    </source>
</evidence>
<keyword evidence="9" id="KW-0865">Zymogen</keyword>